<comment type="caution">
    <text evidence="1">The sequence shown here is derived from an EMBL/GenBank/DDBJ whole genome shotgun (WGS) entry which is preliminary data.</text>
</comment>
<dbReference type="OrthoDB" id="5355683at2"/>
<dbReference type="STRING" id="824.CGRAC_1557"/>
<dbReference type="RefSeq" id="WP_005873376.1">
    <property type="nucleotide sequence ID" value="NZ_ACYG01000032.1"/>
</dbReference>
<keyword evidence="2" id="KW-1185">Reference proteome</keyword>
<organism evidence="1 2">
    <name type="scientific">Campylobacter gracilis RM3268</name>
    <dbReference type="NCBI Taxonomy" id="553220"/>
    <lineage>
        <taxon>Bacteria</taxon>
        <taxon>Pseudomonadati</taxon>
        <taxon>Campylobacterota</taxon>
        <taxon>Epsilonproteobacteria</taxon>
        <taxon>Campylobacterales</taxon>
        <taxon>Campylobacteraceae</taxon>
        <taxon>Campylobacter</taxon>
    </lineage>
</organism>
<gene>
    <name evidence="1" type="ORF">CAMGR0001_2099</name>
</gene>
<sequence>MKTYDIDLFYELSIFFNDDLRLMAHAVAYALNLDAKVIYKDFTFGRYKEEYLKALQEAKDNPQKAYLNLLIKFKDKSPIFDRDDFANAEAYSVFNRSYDKKRTQAGSDDA</sequence>
<dbReference type="Proteomes" id="UP000005709">
    <property type="component" value="Unassembled WGS sequence"/>
</dbReference>
<evidence type="ECO:0000313" key="1">
    <source>
        <dbReference type="EMBL" id="EEV16400.1"/>
    </source>
</evidence>
<dbReference type="AlphaFoldDB" id="C8PLT8"/>
<dbReference type="eggNOG" id="ENOG50317VX">
    <property type="taxonomic scope" value="Bacteria"/>
</dbReference>
<reference evidence="1 2" key="1">
    <citation type="submission" date="2009-07" db="EMBL/GenBank/DDBJ databases">
        <authorList>
            <person name="Madupu R."/>
            <person name="Sebastian Y."/>
            <person name="Durkin A.S."/>
            <person name="Torralba M."/>
            <person name="Methe B."/>
            <person name="Sutton G.G."/>
            <person name="Strausberg R.L."/>
            <person name="Nelson K.E."/>
        </authorList>
    </citation>
    <scope>NUCLEOTIDE SEQUENCE [LARGE SCALE GENOMIC DNA]</scope>
    <source>
        <strain evidence="1 2">RM3268</strain>
    </source>
</reference>
<name>C8PLT8_9BACT</name>
<evidence type="ECO:0000313" key="2">
    <source>
        <dbReference type="Proteomes" id="UP000005709"/>
    </source>
</evidence>
<proteinExistence type="predicted"/>
<protein>
    <submittedName>
        <fullName evidence="1">Uncharacterized protein</fullName>
    </submittedName>
</protein>
<dbReference type="EMBL" id="ACYG01000032">
    <property type="protein sequence ID" value="EEV16400.1"/>
    <property type="molecule type" value="Genomic_DNA"/>
</dbReference>
<accession>C8PLT8</accession>